<dbReference type="Pfam" id="PF02149">
    <property type="entry name" value="KA1"/>
    <property type="match status" value="1"/>
</dbReference>
<dbReference type="EMBL" id="WHUW01000013">
    <property type="protein sequence ID" value="KAF8439894.1"/>
    <property type="molecule type" value="Genomic_DNA"/>
</dbReference>
<dbReference type="Proteomes" id="UP001194468">
    <property type="component" value="Unassembled WGS sequence"/>
</dbReference>
<keyword evidence="4" id="KW-1185">Reference proteome</keyword>
<evidence type="ECO:0000256" key="1">
    <source>
        <dbReference type="SAM" id="MobiDB-lite"/>
    </source>
</evidence>
<evidence type="ECO:0000313" key="4">
    <source>
        <dbReference type="Proteomes" id="UP001194468"/>
    </source>
</evidence>
<proteinExistence type="predicted"/>
<feature type="region of interest" description="Disordered" evidence="1">
    <location>
        <begin position="25"/>
        <end position="64"/>
    </location>
</feature>
<accession>A0AAD4BU09</accession>
<evidence type="ECO:0000313" key="3">
    <source>
        <dbReference type="EMBL" id="KAF8439894.1"/>
    </source>
</evidence>
<dbReference type="AlphaFoldDB" id="A0AAD4BU09"/>
<dbReference type="InterPro" id="IPR001772">
    <property type="entry name" value="KA1_dom"/>
</dbReference>
<dbReference type="Gene3D" id="3.30.310.80">
    <property type="entry name" value="Kinase associated domain 1, KA1"/>
    <property type="match status" value="1"/>
</dbReference>
<feature type="domain" description="KA1" evidence="2">
    <location>
        <begin position="66"/>
        <end position="116"/>
    </location>
</feature>
<dbReference type="PROSITE" id="PS50032">
    <property type="entry name" value="KA1"/>
    <property type="match status" value="1"/>
</dbReference>
<protein>
    <recommendedName>
        <fullName evidence="2">KA1 domain-containing protein</fullName>
    </recommendedName>
</protein>
<reference evidence="3" key="1">
    <citation type="submission" date="2019-10" db="EMBL/GenBank/DDBJ databases">
        <authorList>
            <consortium name="DOE Joint Genome Institute"/>
            <person name="Kuo A."/>
            <person name="Miyauchi S."/>
            <person name="Kiss E."/>
            <person name="Drula E."/>
            <person name="Kohler A."/>
            <person name="Sanchez-Garcia M."/>
            <person name="Andreopoulos B."/>
            <person name="Barry K.W."/>
            <person name="Bonito G."/>
            <person name="Buee M."/>
            <person name="Carver A."/>
            <person name="Chen C."/>
            <person name="Cichocki N."/>
            <person name="Clum A."/>
            <person name="Culley D."/>
            <person name="Crous P.W."/>
            <person name="Fauchery L."/>
            <person name="Girlanda M."/>
            <person name="Hayes R."/>
            <person name="Keri Z."/>
            <person name="LaButti K."/>
            <person name="Lipzen A."/>
            <person name="Lombard V."/>
            <person name="Magnuson J."/>
            <person name="Maillard F."/>
            <person name="Morin E."/>
            <person name="Murat C."/>
            <person name="Nolan M."/>
            <person name="Ohm R."/>
            <person name="Pangilinan J."/>
            <person name="Pereira M."/>
            <person name="Perotto S."/>
            <person name="Peter M."/>
            <person name="Riley R."/>
            <person name="Sitrit Y."/>
            <person name="Stielow B."/>
            <person name="Szollosi G."/>
            <person name="Zifcakova L."/>
            <person name="Stursova M."/>
            <person name="Spatafora J.W."/>
            <person name="Tedersoo L."/>
            <person name="Vaario L.-M."/>
            <person name="Yamada A."/>
            <person name="Yan M."/>
            <person name="Wang P."/>
            <person name="Xu J."/>
            <person name="Bruns T."/>
            <person name="Baldrian P."/>
            <person name="Vilgalys R."/>
            <person name="Henrissat B."/>
            <person name="Grigoriev I.V."/>
            <person name="Hibbett D."/>
            <person name="Nagy L.G."/>
            <person name="Martin F.M."/>
        </authorList>
    </citation>
    <scope>NUCLEOTIDE SEQUENCE</scope>
    <source>
        <strain evidence="3">BED1</strain>
    </source>
</reference>
<sequence length="190" mass="21472">MSLDDQTHKRSESWTSIWNRQKQTEESLDLETSHGMHPPLQNLQYTRTGTRTTPSGVGEPIYGDTAQDAGDEVRFLIELTQIDRLKDTYSLDIRRLKGNLRSYKFLYDTIRERADLQSEAQEPPSLAVMPCRLASSGGMVTLAITSIPYQSFARFPPLPHFSPSRVQLFVSYPALSFQSTTVLIGCYPPV</sequence>
<feature type="compositionally biased region" description="Polar residues" evidence="1">
    <location>
        <begin position="41"/>
        <end position="55"/>
    </location>
</feature>
<comment type="caution">
    <text evidence="3">The sequence shown here is derived from an EMBL/GenBank/DDBJ whole genome shotgun (WGS) entry which is preliminary data.</text>
</comment>
<name>A0AAD4BU09_BOLED</name>
<gene>
    <name evidence="3" type="ORF">L210DRAFT_3540833</name>
</gene>
<organism evidence="3 4">
    <name type="scientific">Boletus edulis BED1</name>
    <dbReference type="NCBI Taxonomy" id="1328754"/>
    <lineage>
        <taxon>Eukaryota</taxon>
        <taxon>Fungi</taxon>
        <taxon>Dikarya</taxon>
        <taxon>Basidiomycota</taxon>
        <taxon>Agaricomycotina</taxon>
        <taxon>Agaricomycetes</taxon>
        <taxon>Agaricomycetidae</taxon>
        <taxon>Boletales</taxon>
        <taxon>Boletineae</taxon>
        <taxon>Boletaceae</taxon>
        <taxon>Boletoideae</taxon>
        <taxon>Boletus</taxon>
    </lineage>
</organism>
<evidence type="ECO:0000259" key="2">
    <source>
        <dbReference type="PROSITE" id="PS50032"/>
    </source>
</evidence>
<reference evidence="3" key="2">
    <citation type="journal article" date="2020" name="Nat. Commun.">
        <title>Large-scale genome sequencing of mycorrhizal fungi provides insights into the early evolution of symbiotic traits.</title>
        <authorList>
            <person name="Miyauchi S."/>
            <person name="Kiss E."/>
            <person name="Kuo A."/>
            <person name="Drula E."/>
            <person name="Kohler A."/>
            <person name="Sanchez-Garcia M."/>
            <person name="Morin E."/>
            <person name="Andreopoulos B."/>
            <person name="Barry K.W."/>
            <person name="Bonito G."/>
            <person name="Buee M."/>
            <person name="Carver A."/>
            <person name="Chen C."/>
            <person name="Cichocki N."/>
            <person name="Clum A."/>
            <person name="Culley D."/>
            <person name="Crous P.W."/>
            <person name="Fauchery L."/>
            <person name="Girlanda M."/>
            <person name="Hayes R.D."/>
            <person name="Keri Z."/>
            <person name="LaButti K."/>
            <person name="Lipzen A."/>
            <person name="Lombard V."/>
            <person name="Magnuson J."/>
            <person name="Maillard F."/>
            <person name="Murat C."/>
            <person name="Nolan M."/>
            <person name="Ohm R.A."/>
            <person name="Pangilinan J."/>
            <person name="Pereira M.F."/>
            <person name="Perotto S."/>
            <person name="Peter M."/>
            <person name="Pfister S."/>
            <person name="Riley R."/>
            <person name="Sitrit Y."/>
            <person name="Stielow J.B."/>
            <person name="Szollosi G."/>
            <person name="Zifcakova L."/>
            <person name="Stursova M."/>
            <person name="Spatafora J.W."/>
            <person name="Tedersoo L."/>
            <person name="Vaario L.M."/>
            <person name="Yamada A."/>
            <person name="Yan M."/>
            <person name="Wang P."/>
            <person name="Xu J."/>
            <person name="Bruns T."/>
            <person name="Baldrian P."/>
            <person name="Vilgalys R."/>
            <person name="Dunand C."/>
            <person name="Henrissat B."/>
            <person name="Grigoriev I.V."/>
            <person name="Hibbett D."/>
            <person name="Nagy L.G."/>
            <person name="Martin F.M."/>
        </authorList>
    </citation>
    <scope>NUCLEOTIDE SEQUENCE</scope>
    <source>
        <strain evidence="3">BED1</strain>
    </source>
</reference>